<comment type="caution">
    <text evidence="2">The sequence shown here is derived from an EMBL/GenBank/DDBJ whole genome shotgun (WGS) entry which is preliminary data.</text>
</comment>
<dbReference type="AlphaFoldDB" id="A0A2W4RH13"/>
<evidence type="ECO:0000313" key="2">
    <source>
        <dbReference type="EMBL" id="PZN83122.1"/>
    </source>
</evidence>
<dbReference type="Proteomes" id="UP000249396">
    <property type="component" value="Unassembled WGS sequence"/>
</dbReference>
<feature type="signal peptide" evidence="1">
    <location>
        <begin position="1"/>
        <end position="25"/>
    </location>
</feature>
<accession>A0A2W4RH13</accession>
<evidence type="ECO:0008006" key="4">
    <source>
        <dbReference type="Google" id="ProtNLM"/>
    </source>
</evidence>
<dbReference type="EMBL" id="QJPH01000193">
    <property type="protein sequence ID" value="PZN83122.1"/>
    <property type="molecule type" value="Genomic_DNA"/>
</dbReference>
<evidence type="ECO:0000313" key="3">
    <source>
        <dbReference type="Proteomes" id="UP000249396"/>
    </source>
</evidence>
<name>A0A2W4RH13_9GAMM</name>
<reference evidence="2 3" key="1">
    <citation type="journal article" date="2018" name="Aquat. Microb. Ecol.">
        <title>Gammaproteobacterial methanotrophs dominate.</title>
        <authorList>
            <person name="Rissanen A.J."/>
            <person name="Saarenheimo J."/>
            <person name="Tiirola M."/>
            <person name="Peura S."/>
            <person name="Aalto S.L."/>
            <person name="Karvinen A."/>
            <person name="Nykanen H."/>
        </authorList>
    </citation>
    <scope>NUCLEOTIDE SEQUENCE [LARGE SCALE GENOMIC DNA]</scope>
    <source>
        <strain evidence="2">AMbin10</strain>
    </source>
</reference>
<evidence type="ECO:0000256" key="1">
    <source>
        <dbReference type="SAM" id="SignalP"/>
    </source>
</evidence>
<organism evidence="2 3">
    <name type="scientific">Candidatus Methylumidiphilus alinenensis</name>
    <dbReference type="NCBI Taxonomy" id="2202197"/>
    <lineage>
        <taxon>Bacteria</taxon>
        <taxon>Pseudomonadati</taxon>
        <taxon>Pseudomonadota</taxon>
        <taxon>Gammaproteobacteria</taxon>
        <taxon>Methylococcales</taxon>
        <taxon>Candidatus Methylumidiphilus</taxon>
    </lineage>
</organism>
<keyword evidence="1" id="KW-0732">Signal</keyword>
<proteinExistence type="predicted"/>
<gene>
    <name evidence="2" type="ORF">DM484_05190</name>
</gene>
<sequence length="115" mass="12877">MAKYAFPFLVFMLVGNFAVSPSAFAVSPDVEAAIDLDKHHHAEQCEKKRIQVQLLIAHQHHDQEKLNSLAPELEAINKRLKPTEDKLSALKANIKKNPDDQSAYETALLQLGDCE</sequence>
<protein>
    <recommendedName>
        <fullName evidence="4">Secreted protein</fullName>
    </recommendedName>
</protein>
<feature type="chain" id="PRO_5015925713" description="Secreted protein" evidence="1">
    <location>
        <begin position="26"/>
        <end position="115"/>
    </location>
</feature>